<dbReference type="Pfam" id="PF02163">
    <property type="entry name" value="Peptidase_M50"/>
    <property type="match status" value="1"/>
</dbReference>
<dbReference type="AlphaFoldDB" id="A0A7S0G8T4"/>
<evidence type="ECO:0000256" key="1">
    <source>
        <dbReference type="ARBA" id="ARBA00004141"/>
    </source>
</evidence>
<keyword evidence="6" id="KW-0645">Protease</keyword>
<proteinExistence type="inferred from homology"/>
<feature type="transmembrane region" description="Helical" evidence="12">
    <location>
        <begin position="261"/>
        <end position="279"/>
    </location>
</feature>
<keyword evidence="7 12" id="KW-0812">Transmembrane</keyword>
<accession>A0A7S0G8T4</accession>
<feature type="transmembrane region" description="Helical" evidence="12">
    <location>
        <begin position="96"/>
        <end position="117"/>
    </location>
</feature>
<dbReference type="InterPro" id="IPR008915">
    <property type="entry name" value="Peptidase_M50"/>
</dbReference>
<evidence type="ECO:0000256" key="11">
    <source>
        <dbReference type="ARBA" id="ARBA00023136"/>
    </source>
</evidence>
<evidence type="ECO:0000256" key="6">
    <source>
        <dbReference type="ARBA" id="ARBA00022670"/>
    </source>
</evidence>
<dbReference type="PANTHER" id="PTHR31412:SF0">
    <property type="entry name" value="ZINC METALLOPROTEASE EGY1, CHLOROPLASTIC-RELATED"/>
    <property type="match status" value="1"/>
</dbReference>
<evidence type="ECO:0000256" key="8">
    <source>
        <dbReference type="ARBA" id="ARBA00022801"/>
    </source>
</evidence>
<organism evidence="14">
    <name type="scientific">Proboscia inermis</name>
    <dbReference type="NCBI Taxonomy" id="420281"/>
    <lineage>
        <taxon>Eukaryota</taxon>
        <taxon>Sar</taxon>
        <taxon>Stramenopiles</taxon>
        <taxon>Ochrophyta</taxon>
        <taxon>Bacillariophyta</taxon>
        <taxon>Coscinodiscophyceae</taxon>
        <taxon>Rhizosoleniophycidae</taxon>
        <taxon>Rhizosoleniales</taxon>
        <taxon>Rhizosoleniaceae</taxon>
        <taxon>Proboscia</taxon>
    </lineage>
</organism>
<evidence type="ECO:0000256" key="2">
    <source>
        <dbReference type="ARBA" id="ARBA00004229"/>
    </source>
</evidence>
<sequence length="281" mass="30234">MMNLLDGAYKSMEAAGGWSAEMDAPSAEVVNYITLQSFVLAVVFATCQGAHEYGHYSMIQLNKLKVSTPTLIPSILTGITTTINRIEKPFENRAQLAKFSLAGPLVGMIVSIVIYVFGLQATPLNIGEGINNLPLLPLGIMQRSNLAVGVANLVMGQGFVELYSSTNESFIPLSPVAIAGFFGMVVNALAMAPYGRSDGGRTSTALFGRSGAQGISFFTSIMILFLGLISNDAILFYFLFVTFFQGEQEIPCRDEVAEPDNTTAFLAGISWFLMLLILLPS</sequence>
<evidence type="ECO:0000256" key="10">
    <source>
        <dbReference type="ARBA" id="ARBA00022989"/>
    </source>
</evidence>
<name>A0A7S0G8T4_9STRA</name>
<protein>
    <recommendedName>
        <fullName evidence="13">Peptidase M50 domain-containing protein</fullName>
    </recommendedName>
</protein>
<dbReference type="EMBL" id="HBEL01003416">
    <property type="protein sequence ID" value="CAD8405506.1"/>
    <property type="molecule type" value="Transcribed_RNA"/>
</dbReference>
<keyword evidence="9" id="KW-0809">Transit peptide</keyword>
<gene>
    <name evidence="14" type="ORF">PINE0816_LOCUS1621</name>
</gene>
<keyword evidence="4" id="KW-0150">Chloroplast</keyword>
<evidence type="ECO:0000256" key="7">
    <source>
        <dbReference type="ARBA" id="ARBA00022692"/>
    </source>
</evidence>
<feature type="transmembrane region" description="Helical" evidence="12">
    <location>
        <begin position="215"/>
        <end position="241"/>
    </location>
</feature>
<dbReference type="PANTHER" id="PTHR31412">
    <property type="entry name" value="ZINC METALLOPROTEASE EGY1"/>
    <property type="match status" value="1"/>
</dbReference>
<evidence type="ECO:0000256" key="3">
    <source>
        <dbReference type="ARBA" id="ARBA00007931"/>
    </source>
</evidence>
<keyword evidence="5" id="KW-0934">Plastid</keyword>
<evidence type="ECO:0000256" key="9">
    <source>
        <dbReference type="ARBA" id="ARBA00022946"/>
    </source>
</evidence>
<evidence type="ECO:0000256" key="5">
    <source>
        <dbReference type="ARBA" id="ARBA00022640"/>
    </source>
</evidence>
<evidence type="ECO:0000313" key="14">
    <source>
        <dbReference type="EMBL" id="CAD8405506.1"/>
    </source>
</evidence>
<dbReference type="GO" id="GO:0006508">
    <property type="term" value="P:proteolysis"/>
    <property type="evidence" value="ECO:0007669"/>
    <property type="project" value="UniProtKB-KW"/>
</dbReference>
<comment type="subcellular location">
    <subcellularLocation>
        <location evidence="1">Membrane</location>
        <topology evidence="1">Multi-pass membrane protein</topology>
    </subcellularLocation>
    <subcellularLocation>
        <location evidence="2">Plastid</location>
        <location evidence="2">Chloroplast</location>
    </subcellularLocation>
</comment>
<dbReference type="GO" id="GO:0008233">
    <property type="term" value="F:peptidase activity"/>
    <property type="evidence" value="ECO:0007669"/>
    <property type="project" value="UniProtKB-KW"/>
</dbReference>
<keyword evidence="8" id="KW-0378">Hydrolase</keyword>
<evidence type="ECO:0000256" key="12">
    <source>
        <dbReference type="SAM" id="Phobius"/>
    </source>
</evidence>
<feature type="transmembrane region" description="Helical" evidence="12">
    <location>
        <begin position="170"/>
        <end position="194"/>
    </location>
</feature>
<reference evidence="14" key="1">
    <citation type="submission" date="2021-01" db="EMBL/GenBank/DDBJ databases">
        <authorList>
            <person name="Corre E."/>
            <person name="Pelletier E."/>
            <person name="Niang G."/>
            <person name="Scheremetjew M."/>
            <person name="Finn R."/>
            <person name="Kale V."/>
            <person name="Holt S."/>
            <person name="Cochrane G."/>
            <person name="Meng A."/>
            <person name="Brown T."/>
            <person name="Cohen L."/>
        </authorList>
    </citation>
    <scope>NUCLEOTIDE SEQUENCE</scope>
    <source>
        <strain evidence="14">CCAP1064/1</strain>
    </source>
</reference>
<feature type="domain" description="Peptidase M50" evidence="13">
    <location>
        <begin position="40"/>
        <end position="211"/>
    </location>
</feature>
<dbReference type="GO" id="GO:0016020">
    <property type="term" value="C:membrane"/>
    <property type="evidence" value="ECO:0007669"/>
    <property type="project" value="UniProtKB-SubCell"/>
</dbReference>
<dbReference type="GO" id="GO:0009507">
    <property type="term" value="C:chloroplast"/>
    <property type="evidence" value="ECO:0007669"/>
    <property type="project" value="UniProtKB-SubCell"/>
</dbReference>
<evidence type="ECO:0000256" key="4">
    <source>
        <dbReference type="ARBA" id="ARBA00022528"/>
    </source>
</evidence>
<keyword evidence="10 12" id="KW-1133">Transmembrane helix</keyword>
<evidence type="ECO:0000259" key="13">
    <source>
        <dbReference type="Pfam" id="PF02163"/>
    </source>
</evidence>
<keyword evidence="11 12" id="KW-0472">Membrane</keyword>
<dbReference type="InterPro" id="IPR044838">
    <property type="entry name" value="EGY1-like"/>
</dbReference>
<comment type="similarity">
    <text evidence="3">Belongs to the peptidase M50B family.</text>
</comment>